<evidence type="ECO:0000256" key="5">
    <source>
        <dbReference type="ARBA" id="ARBA00022840"/>
    </source>
</evidence>
<dbReference type="GO" id="GO:0046872">
    <property type="term" value="F:metal ion binding"/>
    <property type="evidence" value="ECO:0007669"/>
    <property type="project" value="UniProtKB-KW"/>
</dbReference>
<evidence type="ECO:0000256" key="2">
    <source>
        <dbReference type="ARBA" id="ARBA00022723"/>
    </source>
</evidence>
<evidence type="ECO:0000313" key="9">
    <source>
        <dbReference type="EMBL" id="ELU12270.1"/>
    </source>
</evidence>
<dbReference type="EnsemblMetazoa" id="CapteT155960">
    <property type="protein sequence ID" value="CapteP155960"/>
    <property type="gene ID" value="CapteG155960"/>
</dbReference>
<feature type="domain" description="GHMP kinase C-terminal" evidence="8">
    <location>
        <begin position="118"/>
        <end position="192"/>
    </location>
</feature>
<keyword evidence="7" id="KW-0119">Carbohydrate metabolism</keyword>
<name>R7V970_CAPTE</name>
<reference evidence="9 11" key="2">
    <citation type="journal article" date="2013" name="Nature">
        <title>Insights into bilaterian evolution from three spiralian genomes.</title>
        <authorList>
            <person name="Simakov O."/>
            <person name="Marletaz F."/>
            <person name="Cho S.J."/>
            <person name="Edsinger-Gonzales E."/>
            <person name="Havlak P."/>
            <person name="Hellsten U."/>
            <person name="Kuo D.H."/>
            <person name="Larsson T."/>
            <person name="Lv J."/>
            <person name="Arendt D."/>
            <person name="Savage R."/>
            <person name="Osoegawa K."/>
            <person name="de Jong P."/>
            <person name="Grimwood J."/>
            <person name="Chapman J.A."/>
            <person name="Shapiro H."/>
            <person name="Aerts A."/>
            <person name="Otillar R.P."/>
            <person name="Terry A.Y."/>
            <person name="Boore J.L."/>
            <person name="Grigoriev I.V."/>
            <person name="Lindberg D.R."/>
            <person name="Seaver E.C."/>
            <person name="Weisblat D.A."/>
            <person name="Putnam N.H."/>
            <person name="Rokhsar D.S."/>
        </authorList>
    </citation>
    <scope>NUCLEOTIDE SEQUENCE</scope>
    <source>
        <strain evidence="9 11">I ESC-2004</strain>
    </source>
</reference>
<proteinExistence type="predicted"/>
<dbReference type="Proteomes" id="UP000014760">
    <property type="component" value="Unassembled WGS sequence"/>
</dbReference>
<keyword evidence="11" id="KW-1185">Reference proteome</keyword>
<evidence type="ECO:0000256" key="4">
    <source>
        <dbReference type="ARBA" id="ARBA00022777"/>
    </source>
</evidence>
<evidence type="ECO:0000256" key="3">
    <source>
        <dbReference type="ARBA" id="ARBA00022741"/>
    </source>
</evidence>
<evidence type="ECO:0000256" key="6">
    <source>
        <dbReference type="ARBA" id="ARBA00022842"/>
    </source>
</evidence>
<dbReference type="Pfam" id="PF08544">
    <property type="entry name" value="GHMP_kinases_C"/>
    <property type="match status" value="1"/>
</dbReference>
<keyword evidence="6" id="KW-0460">Magnesium</keyword>
<evidence type="ECO:0000259" key="8">
    <source>
        <dbReference type="Pfam" id="PF08544"/>
    </source>
</evidence>
<dbReference type="AlphaFoldDB" id="R7V970"/>
<organism evidence="9">
    <name type="scientific">Capitella teleta</name>
    <name type="common">Polychaete worm</name>
    <dbReference type="NCBI Taxonomy" id="283909"/>
    <lineage>
        <taxon>Eukaryota</taxon>
        <taxon>Metazoa</taxon>
        <taxon>Spiralia</taxon>
        <taxon>Lophotrochozoa</taxon>
        <taxon>Annelida</taxon>
        <taxon>Polychaeta</taxon>
        <taxon>Sedentaria</taxon>
        <taxon>Scolecida</taxon>
        <taxon>Capitellidae</taxon>
        <taxon>Capitella</taxon>
    </lineage>
</organism>
<dbReference type="EMBL" id="AMQN01005477">
    <property type="status" value="NOT_ANNOTATED_CDS"/>
    <property type="molecule type" value="Genomic_DNA"/>
</dbReference>
<dbReference type="PANTHER" id="PTHR10457:SF7">
    <property type="entry name" value="GALACTOKINASE-RELATED"/>
    <property type="match status" value="1"/>
</dbReference>
<dbReference type="Gene3D" id="3.30.230.10">
    <property type="match status" value="1"/>
</dbReference>
<dbReference type="STRING" id="283909.R7V970"/>
<dbReference type="GO" id="GO:0005829">
    <property type="term" value="C:cytosol"/>
    <property type="evidence" value="ECO:0007669"/>
    <property type="project" value="TreeGrafter"/>
</dbReference>
<dbReference type="EMBL" id="KB296106">
    <property type="protein sequence ID" value="ELU12270.1"/>
    <property type="molecule type" value="Genomic_DNA"/>
</dbReference>
<dbReference type="PANTHER" id="PTHR10457">
    <property type="entry name" value="MEVALONATE KINASE/GALACTOKINASE"/>
    <property type="match status" value="1"/>
</dbReference>
<dbReference type="InterPro" id="IPR020568">
    <property type="entry name" value="Ribosomal_Su5_D2-typ_SF"/>
</dbReference>
<dbReference type="InterPro" id="IPR013750">
    <property type="entry name" value="GHMP_kinase_C_dom"/>
</dbReference>
<dbReference type="OrthoDB" id="275179at2759"/>
<dbReference type="GO" id="GO:0005524">
    <property type="term" value="F:ATP binding"/>
    <property type="evidence" value="ECO:0007669"/>
    <property type="project" value="UniProtKB-KW"/>
</dbReference>
<keyword evidence="4" id="KW-0418">Kinase</keyword>
<dbReference type="GO" id="GO:0006012">
    <property type="term" value="P:galactose metabolic process"/>
    <property type="evidence" value="ECO:0007669"/>
    <property type="project" value="TreeGrafter"/>
</dbReference>
<protein>
    <recommendedName>
        <fullName evidence="8">GHMP kinase C-terminal domain-containing protein</fullName>
    </recommendedName>
</protein>
<dbReference type="SUPFAM" id="SSF55060">
    <property type="entry name" value="GHMP Kinase, C-terminal domain"/>
    <property type="match status" value="1"/>
</dbReference>
<keyword evidence="5" id="KW-0067">ATP-binding</keyword>
<evidence type="ECO:0000256" key="1">
    <source>
        <dbReference type="ARBA" id="ARBA00022679"/>
    </source>
</evidence>
<evidence type="ECO:0000256" key="7">
    <source>
        <dbReference type="ARBA" id="ARBA00023277"/>
    </source>
</evidence>
<dbReference type="InterPro" id="IPR036554">
    <property type="entry name" value="GHMP_kinase_C_sf"/>
</dbReference>
<dbReference type="HOGENOM" id="CLU_017814_2_2_1"/>
<dbReference type="OMA" id="EYPTRRM"/>
<keyword evidence="3" id="KW-0547">Nucleotide-binding</keyword>
<dbReference type="GO" id="GO:0004335">
    <property type="term" value="F:galactokinase activity"/>
    <property type="evidence" value="ECO:0007669"/>
    <property type="project" value="TreeGrafter"/>
</dbReference>
<reference evidence="10" key="3">
    <citation type="submission" date="2015-06" db="UniProtKB">
        <authorList>
            <consortium name="EnsemblMetazoa"/>
        </authorList>
    </citation>
    <scope>IDENTIFICATION</scope>
</reference>
<keyword evidence="1" id="KW-0808">Transferase</keyword>
<dbReference type="InterPro" id="IPR014721">
    <property type="entry name" value="Ribsml_uS5_D2-typ_fold_subgr"/>
</dbReference>
<reference evidence="11" key="1">
    <citation type="submission" date="2012-12" db="EMBL/GenBank/DDBJ databases">
        <authorList>
            <person name="Hellsten U."/>
            <person name="Grimwood J."/>
            <person name="Chapman J.A."/>
            <person name="Shapiro H."/>
            <person name="Aerts A."/>
            <person name="Otillar R.P."/>
            <person name="Terry A.Y."/>
            <person name="Boore J.L."/>
            <person name="Simakov O."/>
            <person name="Marletaz F."/>
            <person name="Cho S.-J."/>
            <person name="Edsinger-Gonzales E."/>
            <person name="Havlak P."/>
            <person name="Kuo D.-H."/>
            <person name="Larsson T."/>
            <person name="Lv J."/>
            <person name="Arendt D."/>
            <person name="Savage R."/>
            <person name="Osoegawa K."/>
            <person name="de Jong P."/>
            <person name="Lindberg D.R."/>
            <person name="Seaver E.C."/>
            <person name="Weisblat D.A."/>
            <person name="Putnam N.H."/>
            <person name="Grigoriev I.V."/>
            <person name="Rokhsar D.S."/>
        </authorList>
    </citation>
    <scope>NUCLEOTIDE SEQUENCE</scope>
    <source>
        <strain evidence="11">I ESC-2004</strain>
    </source>
</reference>
<keyword evidence="2" id="KW-0479">Metal-binding</keyword>
<evidence type="ECO:0000313" key="10">
    <source>
        <dbReference type="EnsemblMetazoa" id="CapteP155960"/>
    </source>
</evidence>
<evidence type="ECO:0000313" key="11">
    <source>
        <dbReference type="Proteomes" id="UP000014760"/>
    </source>
</evidence>
<accession>R7V970</accession>
<dbReference type="SUPFAM" id="SSF54211">
    <property type="entry name" value="Ribosomal protein S5 domain 2-like"/>
    <property type="match status" value="1"/>
</dbReference>
<dbReference type="FunFam" id="3.30.70.890:FF:000001">
    <property type="entry name" value="Galactokinase"/>
    <property type="match status" value="1"/>
</dbReference>
<dbReference type="Gene3D" id="3.30.70.890">
    <property type="entry name" value="GHMP kinase, C-terminal domain"/>
    <property type="match status" value="1"/>
</dbReference>
<gene>
    <name evidence="9" type="ORF">CAPTEDRAFT_155960</name>
</gene>
<sequence length="213" mass="23199">MPCGIMDQFISTLGQEGQALLLDCRSMEGRLVPMNDPSLVVLITNSNVKHELSSSEYPVRRAQCEEAARIMGISKLRDANLSQLETFKSQMEQAIYQRARHVISENQRCEEGAGHLSSGNYTAFGQLMLQSHSSLRDDYAVSCPELDALVNLAMNMDGVYGSRMTGGGFGGCTVTLVKEQSVQNVINHIKDGYQGTATFYICQAGAGAHQVAL</sequence>